<gene>
    <name evidence="1" type="ORF">CGI_10022813</name>
</gene>
<dbReference type="PANTHER" id="PTHR46333:SF2">
    <property type="entry name" value="CYTOKINESIS PROTEIN 3"/>
    <property type="match status" value="1"/>
</dbReference>
<proteinExistence type="predicted"/>
<dbReference type="GO" id="GO:0005576">
    <property type="term" value="C:extracellular region"/>
    <property type="evidence" value="ECO:0007669"/>
    <property type="project" value="InterPro"/>
</dbReference>
<protein>
    <submittedName>
        <fullName evidence="1">Kyphoscoliosis peptidase</fullName>
    </submittedName>
</protein>
<dbReference type="Pfam" id="PF00811">
    <property type="entry name" value="Ependymin"/>
    <property type="match status" value="1"/>
</dbReference>
<dbReference type="InterPro" id="IPR038765">
    <property type="entry name" value="Papain-like_cys_pep_sf"/>
</dbReference>
<dbReference type="InterPro" id="IPR001299">
    <property type="entry name" value="Ependymin"/>
</dbReference>
<name>K1R178_MAGGI</name>
<dbReference type="PANTHER" id="PTHR46333">
    <property type="entry name" value="CYTOKINESIS PROTEIN 3"/>
    <property type="match status" value="1"/>
</dbReference>
<organism evidence="1">
    <name type="scientific">Magallana gigas</name>
    <name type="common">Pacific oyster</name>
    <name type="synonym">Crassostrea gigas</name>
    <dbReference type="NCBI Taxonomy" id="29159"/>
    <lineage>
        <taxon>Eukaryota</taxon>
        <taxon>Metazoa</taxon>
        <taxon>Spiralia</taxon>
        <taxon>Lophotrochozoa</taxon>
        <taxon>Mollusca</taxon>
        <taxon>Bivalvia</taxon>
        <taxon>Autobranchia</taxon>
        <taxon>Pteriomorphia</taxon>
        <taxon>Ostreida</taxon>
        <taxon>Ostreoidea</taxon>
        <taxon>Ostreidae</taxon>
        <taxon>Magallana</taxon>
    </lineage>
</organism>
<dbReference type="HOGENOM" id="CLU_416949_0_0_1"/>
<dbReference type="SUPFAM" id="SSF54001">
    <property type="entry name" value="Cysteine proteinases"/>
    <property type="match status" value="1"/>
</dbReference>
<dbReference type="AlphaFoldDB" id="K1R178"/>
<reference evidence="1" key="1">
    <citation type="journal article" date="2012" name="Nature">
        <title>The oyster genome reveals stress adaptation and complexity of shell formation.</title>
        <authorList>
            <person name="Zhang G."/>
            <person name="Fang X."/>
            <person name="Guo X."/>
            <person name="Li L."/>
            <person name="Luo R."/>
            <person name="Xu F."/>
            <person name="Yang P."/>
            <person name="Zhang L."/>
            <person name="Wang X."/>
            <person name="Qi H."/>
            <person name="Xiong Z."/>
            <person name="Que H."/>
            <person name="Xie Y."/>
            <person name="Holland P.W."/>
            <person name="Paps J."/>
            <person name="Zhu Y."/>
            <person name="Wu F."/>
            <person name="Chen Y."/>
            <person name="Wang J."/>
            <person name="Peng C."/>
            <person name="Meng J."/>
            <person name="Yang L."/>
            <person name="Liu J."/>
            <person name="Wen B."/>
            <person name="Zhang N."/>
            <person name="Huang Z."/>
            <person name="Zhu Q."/>
            <person name="Feng Y."/>
            <person name="Mount A."/>
            <person name="Hedgecock D."/>
            <person name="Xu Z."/>
            <person name="Liu Y."/>
            <person name="Domazet-Loso T."/>
            <person name="Du Y."/>
            <person name="Sun X."/>
            <person name="Zhang S."/>
            <person name="Liu B."/>
            <person name="Cheng P."/>
            <person name="Jiang X."/>
            <person name="Li J."/>
            <person name="Fan D."/>
            <person name="Wang W."/>
            <person name="Fu W."/>
            <person name="Wang T."/>
            <person name="Wang B."/>
            <person name="Zhang J."/>
            <person name="Peng Z."/>
            <person name="Li Y."/>
            <person name="Li N."/>
            <person name="Wang J."/>
            <person name="Chen M."/>
            <person name="He Y."/>
            <person name="Tan F."/>
            <person name="Song X."/>
            <person name="Zheng Q."/>
            <person name="Huang R."/>
            <person name="Yang H."/>
            <person name="Du X."/>
            <person name="Chen L."/>
            <person name="Yang M."/>
            <person name="Gaffney P.M."/>
            <person name="Wang S."/>
            <person name="Luo L."/>
            <person name="She Z."/>
            <person name="Ming Y."/>
            <person name="Huang W."/>
            <person name="Zhang S."/>
            <person name="Huang B."/>
            <person name="Zhang Y."/>
            <person name="Qu T."/>
            <person name="Ni P."/>
            <person name="Miao G."/>
            <person name="Wang J."/>
            <person name="Wang Q."/>
            <person name="Steinberg C.E."/>
            <person name="Wang H."/>
            <person name="Li N."/>
            <person name="Qian L."/>
            <person name="Zhang G."/>
            <person name="Li Y."/>
            <person name="Yang H."/>
            <person name="Liu X."/>
            <person name="Wang J."/>
            <person name="Yin Y."/>
            <person name="Wang J."/>
        </authorList>
    </citation>
    <scope>NUCLEOTIDE SEQUENCE [LARGE SCALE GENOMIC DNA]</scope>
    <source>
        <strain evidence="1">05x7-T-G4-1.051#20</strain>
    </source>
</reference>
<dbReference type="GO" id="GO:0005737">
    <property type="term" value="C:cytoplasm"/>
    <property type="evidence" value="ECO:0007669"/>
    <property type="project" value="TreeGrafter"/>
</dbReference>
<dbReference type="EMBL" id="JH817156">
    <property type="protein sequence ID" value="EKC37229.1"/>
    <property type="molecule type" value="Genomic_DNA"/>
</dbReference>
<dbReference type="InParanoid" id="K1R178"/>
<evidence type="ECO:0000313" key="1">
    <source>
        <dbReference type="EMBL" id="EKC37229.1"/>
    </source>
</evidence>
<accession>K1R178</accession>
<sequence length="658" mass="73173">MVKEVFVLLAAVAAALGADPTPCCVHHQFTADLLEVGGKINPLLAVPEPITIQSRLYYDYDAKKQRVDRVVENDDGTTNNVTIYVDYTEQVARSIVGGKCVVTSLKQATMQEPCVPATSKFVGTRVLGPATNGVSINSFTADLTKVLNVTMKVSVTSDDCTPVSVSSYGVMEGAFQEITYFFTNLVYSLPHQVFHIPAICHGVHAEIAAPVISPQLLDVIIMGSAASKRVEPLHSGLNGDCPRVGAEDKFSTVDEHARKAPTSLMTSDQDLITYFCRESKDDVNKIRAIYIWIISNRRHLEELAKKERKEGEILAEKFISLTKIVGIQSKMITGLHKAPSNQSESGPTVCGNHCWNVVHLAGNWHVVDCLCGASDVSVESFYFLPDPEQFINSHFPLDIDQSWQLVRNPISLEEFNQAPLISEIAMVRGVSLLSPKSRIMNVHQSLDCTIKDPRAVLTDIAVVLSSEDGLIHNEFVFISRTDVNTYVINATPPFAGNFRLTVQGKLSTTRIETITELVLLCVSVKKRVKKFPKDYETWGIEPKFPDIVQDLCDVPRTFQEVKDGRLDCSISTRTKLEVYASLKWLGDGRTLDDHVGTESTPSRIRLKSVLPKKGFYRVCLFLRRTELLYPVLYLLVYNKKEVSKDTPRLGYSNMEVLV</sequence>
<dbReference type="GO" id="GO:0005509">
    <property type="term" value="F:calcium ion binding"/>
    <property type="evidence" value="ECO:0007669"/>
    <property type="project" value="InterPro"/>
</dbReference>
<dbReference type="GO" id="GO:0007160">
    <property type="term" value="P:cell-matrix adhesion"/>
    <property type="evidence" value="ECO:0007669"/>
    <property type="project" value="InterPro"/>
</dbReference>
<dbReference type="InterPro" id="IPR052557">
    <property type="entry name" value="CAP/Cytokinesis_protein"/>
</dbReference>